<organism evidence="1 2">
    <name type="scientific">Cinnamomum micranthum f. kanehirae</name>
    <dbReference type="NCBI Taxonomy" id="337451"/>
    <lineage>
        <taxon>Eukaryota</taxon>
        <taxon>Viridiplantae</taxon>
        <taxon>Streptophyta</taxon>
        <taxon>Embryophyta</taxon>
        <taxon>Tracheophyta</taxon>
        <taxon>Spermatophyta</taxon>
        <taxon>Magnoliopsida</taxon>
        <taxon>Magnoliidae</taxon>
        <taxon>Laurales</taxon>
        <taxon>Lauraceae</taxon>
        <taxon>Cinnamomum</taxon>
    </lineage>
</organism>
<dbReference type="EMBL" id="QPKB01000008">
    <property type="protein sequence ID" value="RWR90000.1"/>
    <property type="molecule type" value="Genomic_DNA"/>
</dbReference>
<proteinExistence type="predicted"/>
<name>A0A3S3NZT8_9MAGN</name>
<evidence type="ECO:0000313" key="2">
    <source>
        <dbReference type="Proteomes" id="UP000283530"/>
    </source>
</evidence>
<sequence>MVVQWRHHSGITALVGTLSHASADVINFSIVFQALNRERNYLRMRSDEQDKYAKLKFSISPKTYYKIS</sequence>
<comment type="caution">
    <text evidence="1">The sequence shown here is derived from an EMBL/GenBank/DDBJ whole genome shotgun (WGS) entry which is preliminary data.</text>
</comment>
<gene>
    <name evidence="1" type="ORF">CKAN_01907700</name>
</gene>
<reference evidence="1 2" key="1">
    <citation type="journal article" date="2019" name="Nat. Plants">
        <title>Stout camphor tree genome fills gaps in understanding of flowering plant genome evolution.</title>
        <authorList>
            <person name="Chaw S.M."/>
            <person name="Liu Y.C."/>
            <person name="Wu Y.W."/>
            <person name="Wang H.Y."/>
            <person name="Lin C.I."/>
            <person name="Wu C.S."/>
            <person name="Ke H.M."/>
            <person name="Chang L.Y."/>
            <person name="Hsu C.Y."/>
            <person name="Yang H.T."/>
            <person name="Sudianto E."/>
            <person name="Hsu M.H."/>
            <person name="Wu K.P."/>
            <person name="Wang L.N."/>
            <person name="Leebens-Mack J.H."/>
            <person name="Tsai I.J."/>
        </authorList>
    </citation>
    <scope>NUCLEOTIDE SEQUENCE [LARGE SCALE GENOMIC DNA]</scope>
    <source>
        <strain evidence="2">cv. Chaw 1501</strain>
        <tissue evidence="1">Young leaves</tissue>
    </source>
</reference>
<dbReference type="Proteomes" id="UP000283530">
    <property type="component" value="Unassembled WGS sequence"/>
</dbReference>
<dbReference type="AlphaFoldDB" id="A0A3S3NZT8"/>
<accession>A0A3S3NZT8</accession>
<protein>
    <submittedName>
        <fullName evidence="1">Uncharacterized protein</fullName>
    </submittedName>
</protein>
<keyword evidence="2" id="KW-1185">Reference proteome</keyword>
<evidence type="ECO:0000313" key="1">
    <source>
        <dbReference type="EMBL" id="RWR90000.1"/>
    </source>
</evidence>